<comment type="caution">
    <text evidence="2">The sequence shown here is derived from an EMBL/GenBank/DDBJ whole genome shotgun (WGS) entry which is preliminary data.</text>
</comment>
<feature type="transmembrane region" description="Helical" evidence="1">
    <location>
        <begin position="36"/>
        <end position="54"/>
    </location>
</feature>
<dbReference type="RefSeq" id="WP_189628460.1">
    <property type="nucleotide sequence ID" value="NZ_BNAG01000001.1"/>
</dbReference>
<keyword evidence="1" id="KW-0472">Membrane</keyword>
<keyword evidence="3" id="KW-1185">Reference proteome</keyword>
<feature type="transmembrane region" description="Helical" evidence="1">
    <location>
        <begin position="119"/>
        <end position="142"/>
    </location>
</feature>
<organism evidence="2 3">
    <name type="scientific">Roseivirga thermotolerans</name>
    <dbReference type="NCBI Taxonomy" id="1758176"/>
    <lineage>
        <taxon>Bacteria</taxon>
        <taxon>Pseudomonadati</taxon>
        <taxon>Bacteroidota</taxon>
        <taxon>Cytophagia</taxon>
        <taxon>Cytophagales</taxon>
        <taxon>Roseivirgaceae</taxon>
        <taxon>Roseivirga</taxon>
    </lineage>
</organism>
<keyword evidence="1" id="KW-0812">Transmembrane</keyword>
<evidence type="ECO:0000256" key="1">
    <source>
        <dbReference type="SAM" id="Phobius"/>
    </source>
</evidence>
<gene>
    <name evidence="2" type="ORF">GCM10011340_03430</name>
</gene>
<keyword evidence="1" id="KW-1133">Transmembrane helix</keyword>
<accession>A0ABQ3I083</accession>
<feature type="transmembrane region" description="Helical" evidence="1">
    <location>
        <begin position="9"/>
        <end position="30"/>
    </location>
</feature>
<dbReference type="Proteomes" id="UP000658258">
    <property type="component" value="Unassembled WGS sequence"/>
</dbReference>
<evidence type="ECO:0008006" key="4">
    <source>
        <dbReference type="Google" id="ProtNLM"/>
    </source>
</evidence>
<name>A0ABQ3I083_9BACT</name>
<proteinExistence type="predicted"/>
<evidence type="ECO:0000313" key="2">
    <source>
        <dbReference type="EMBL" id="GHE52465.1"/>
    </source>
</evidence>
<reference evidence="3" key="1">
    <citation type="journal article" date="2019" name="Int. J. Syst. Evol. Microbiol.">
        <title>The Global Catalogue of Microorganisms (GCM) 10K type strain sequencing project: providing services to taxonomists for standard genome sequencing and annotation.</title>
        <authorList>
            <consortium name="The Broad Institute Genomics Platform"/>
            <consortium name="The Broad Institute Genome Sequencing Center for Infectious Disease"/>
            <person name="Wu L."/>
            <person name="Ma J."/>
        </authorList>
    </citation>
    <scope>NUCLEOTIDE SEQUENCE [LARGE SCALE GENOMIC DNA]</scope>
    <source>
        <strain evidence="3">CGMCC 1.15111</strain>
    </source>
</reference>
<sequence length="150" mass="16853">MLATLINYLWLYFLACLKSILPPLLGPAFGLSNLEIIVITVAGLMTSVVLFNFLGERIKAQVIPIFIKKPKKFSPKSRRMVRIWRKYGIVGVCFLTPLVLSPPGGALLVATVGAPRRQVFLYMLIFGIFWAVVWTFSVDWLIQIGLVGKR</sequence>
<protein>
    <recommendedName>
        <fullName evidence="4">Small multi-drug export protein</fullName>
    </recommendedName>
</protein>
<dbReference type="EMBL" id="BNAG01000001">
    <property type="protein sequence ID" value="GHE52465.1"/>
    <property type="molecule type" value="Genomic_DNA"/>
</dbReference>
<feature type="transmembrane region" description="Helical" evidence="1">
    <location>
        <begin position="87"/>
        <end position="113"/>
    </location>
</feature>
<evidence type="ECO:0000313" key="3">
    <source>
        <dbReference type="Proteomes" id="UP000658258"/>
    </source>
</evidence>